<dbReference type="Pfam" id="PF20819">
    <property type="entry name" value="T4_Rnl1_C"/>
    <property type="match status" value="1"/>
</dbReference>
<feature type="binding site" evidence="1 3">
    <location>
        <position position="245"/>
    </location>
    <ligand>
        <name>ATP</name>
        <dbReference type="ChEBI" id="CHEBI:30616"/>
    </ligand>
</feature>
<dbReference type="InterPro" id="IPR012648">
    <property type="entry name" value="Rnl1"/>
</dbReference>
<feature type="binding site" evidence="1 4">
    <location>
        <position position="277"/>
    </location>
    <ligand>
        <name>Mg(2+)</name>
        <dbReference type="ChEBI" id="CHEBI:18420"/>
        <note>catalytic</note>
    </ligand>
</feature>
<dbReference type="EMBL" id="HM004124">
    <property type="protein sequence ID" value="ADG60124.1"/>
    <property type="molecule type" value="Genomic_DNA"/>
</dbReference>
<proteinExistence type="inferred from homology"/>
<dbReference type="InterPro" id="IPR019039">
    <property type="entry name" value="T4-Rnl1-like_N"/>
</dbReference>
<dbReference type="InterPro" id="IPR049042">
    <property type="entry name" value="T4_Rnl1_C"/>
</dbReference>
<organism evidence="8 9">
    <name type="scientific">Acinetobacter phage Acj9</name>
    <dbReference type="NCBI Taxonomy" id="760939"/>
    <lineage>
        <taxon>Viruses</taxon>
        <taxon>Duplodnaviria</taxon>
        <taxon>Heunggongvirae</taxon>
        <taxon>Uroviricota</taxon>
        <taxon>Caudoviricetes</taxon>
        <taxon>Pantevenvirales</taxon>
        <taxon>Straboviridae</taxon>
        <taxon>Twarogvirinae</taxon>
        <taxon>Acajnonavirus</taxon>
        <taxon>Acajnonavirus acj9</taxon>
    </lineage>
</organism>
<keyword evidence="1 3" id="KW-0547">Nucleotide-binding</keyword>
<feature type="site" description="Essential for RNA ligase activity" evidence="1 5">
    <location>
        <position position="251"/>
    </location>
</feature>
<dbReference type="GO" id="GO:0003972">
    <property type="term" value="F:RNA ligase (ATP) activity"/>
    <property type="evidence" value="ECO:0007669"/>
    <property type="project" value="UniProtKB-UniRule"/>
</dbReference>
<feature type="active site" description="N6-AMP-lysine intermediate" evidence="1 2">
    <location>
        <position position="100"/>
    </location>
</feature>
<keyword evidence="1 3" id="KW-0067">ATP-binding</keyword>
<feature type="domain" description="T4 RNA ligase 1 C-terminal" evidence="7">
    <location>
        <begin position="258"/>
        <end position="378"/>
    </location>
</feature>
<dbReference type="HAMAP" id="MF_04149">
    <property type="entry name" value="RNALIG_T4"/>
    <property type="match status" value="1"/>
</dbReference>
<dbReference type="NCBIfam" id="TIGR02308">
    <property type="entry name" value="RNA_lig_T4_1"/>
    <property type="match status" value="1"/>
</dbReference>
<evidence type="ECO:0000313" key="8">
    <source>
        <dbReference type="EMBL" id="ADG60124.1"/>
    </source>
</evidence>
<accession>E5EQ08</accession>
<keyword evidence="1 8" id="KW-0436">Ligase</keyword>
<evidence type="ECO:0000256" key="4">
    <source>
        <dbReference type="PIRSR" id="PIRSR612648-3"/>
    </source>
</evidence>
<dbReference type="Gene3D" id="1.10.3550.20">
    <property type="match status" value="1"/>
</dbReference>
<keyword evidence="1" id="KW-0692">RNA repair</keyword>
<feature type="binding site" evidence="1 3">
    <location>
        <position position="160"/>
    </location>
    <ligand>
        <name>ATP</name>
        <dbReference type="ChEBI" id="CHEBI:30616"/>
    </ligand>
</feature>
<evidence type="ECO:0000256" key="3">
    <source>
        <dbReference type="PIRSR" id="PIRSR612648-2"/>
    </source>
</evidence>
<dbReference type="OrthoDB" id="8076at10239"/>
<feature type="binding site" evidence="1 3">
    <location>
        <position position="247"/>
    </location>
    <ligand>
        <name>ATP</name>
        <dbReference type="ChEBI" id="CHEBI:30616"/>
    </ligand>
</feature>
<dbReference type="EC" id="6.5.1.3" evidence="1"/>
<feature type="binding site" evidence="1 3">
    <location>
        <position position="55"/>
    </location>
    <ligand>
        <name>ATP</name>
        <dbReference type="ChEBI" id="CHEBI:30616"/>
    </ligand>
</feature>
<dbReference type="GO" id="GO:0005524">
    <property type="term" value="F:ATP binding"/>
    <property type="evidence" value="ECO:0007669"/>
    <property type="project" value="UniProtKB-UniRule"/>
</dbReference>
<evidence type="ECO:0000259" key="6">
    <source>
        <dbReference type="Pfam" id="PF09511"/>
    </source>
</evidence>
<dbReference type="GO" id="GO:0046872">
    <property type="term" value="F:metal ion binding"/>
    <property type="evidence" value="ECO:0007669"/>
    <property type="project" value="UniProtKB-UniRule"/>
</dbReference>
<dbReference type="Pfam" id="PF09511">
    <property type="entry name" value="RNA_lig_T4_1"/>
    <property type="match status" value="1"/>
</dbReference>
<evidence type="ECO:0000256" key="5">
    <source>
        <dbReference type="PIRSR" id="PIRSR612648-4"/>
    </source>
</evidence>
<dbReference type="KEGG" id="vg:9926658"/>
<dbReference type="GO" id="GO:0042245">
    <property type="term" value="P:RNA repair"/>
    <property type="evidence" value="ECO:0007669"/>
    <property type="project" value="UniProtKB-UniRule"/>
</dbReference>
<comment type="similarity">
    <text evidence="1">Belongs to the Tequatrovirus RNA ligase 1 family.</text>
</comment>
<sequence length="386" mass="44322">MEKLYSELLALCTPGDFLKFFYKDFTTPLGTNVRIFAYNYASYEDWVRPGALECRGIMFEMDGDKPVQILSRPMEKFFNLNETPFTMGLDLSTISHFMAKEDGSLISTFLDKGTLGTKSKGSIFSSQAIESKQVFLDYKYADLHARCLELAVDGFTCNFEYVSPTNRIVVAYPEKALVLLNIRNNLTGEYVDWQTIQKDPVLRKYYVGTWVIDEGQDPNLLIEEIRKLTTIEGYVFRMESGLHFKLKTEWYSNLHRVKDTLSNNEALFGTVVAAGSDDLKSLFDDPWSQTKIEVFETIFFDYLRRSIDVLNSYHASNRGASQKDYAVNGQTHFAAIGRPELFGISMMLFNGRLDQEQMVKEINKVFLKNCKKFIPQEYIVATKDSE</sequence>
<comment type="catalytic activity">
    <reaction evidence="1">
        <text>ATP + (ribonucleotide)n-3'-hydroxyl + 5'-phospho-(ribonucleotide)m = (ribonucleotide)n+m + AMP + diphosphate.</text>
        <dbReference type="EC" id="6.5.1.3"/>
    </reaction>
</comment>
<feature type="domain" description="T4 RNA ligase 1-like N-terminal" evidence="6">
    <location>
        <begin position="53"/>
        <end position="251"/>
    </location>
</feature>
<protein>
    <recommendedName>
        <fullName evidence="1">RNA ligase 1</fullName>
        <ecNumber evidence="1">6.5.1.3</ecNumber>
    </recommendedName>
    <alternativeName>
        <fullName evidence="1">Rnl1</fullName>
    </alternativeName>
</protein>
<reference evidence="8 9" key="1">
    <citation type="journal article" date="2010" name="Virol. J.">
        <title>Genomes of the T4-related bacteriophages as windows on microbial genome evolution.</title>
        <authorList>
            <person name="Petrov V.M."/>
            <person name="Ratnayaka S."/>
            <person name="Nolan J.M."/>
            <person name="Miller E.S."/>
            <person name="Karam J.D."/>
        </authorList>
    </citation>
    <scope>NUCLEOTIDE SEQUENCE [LARGE SCALE GENOMIC DNA]</scope>
</reference>
<evidence type="ECO:0000256" key="1">
    <source>
        <dbReference type="HAMAP-Rule" id="MF_04149"/>
    </source>
</evidence>
<comment type="function">
    <text evidence="1">Involved in countering a host defense mechanism which, following viral infection, activates the host anticodon nuclease and shuts off viral translation. Repairs 5'-PO4 and 3'-OH groups in the cleaved host tRNA.</text>
</comment>
<feature type="site" description="Essential for RNA ligase activity" evidence="1 5">
    <location>
        <position position="160"/>
    </location>
</feature>
<dbReference type="GeneID" id="9926658"/>
<feature type="binding site" evidence="1 3">
    <location>
        <position position="38"/>
    </location>
    <ligand>
        <name>ATP</name>
        <dbReference type="ChEBI" id="CHEBI:30616"/>
    </ligand>
</feature>
<evidence type="ECO:0000256" key="2">
    <source>
        <dbReference type="PIRSR" id="PIRSR612648-1"/>
    </source>
</evidence>
<comment type="cofactor">
    <cofactor evidence="1">
        <name>Mg(2+)</name>
        <dbReference type="ChEBI" id="CHEBI:18420"/>
    </cofactor>
    <text evidence="1">Binds 2 magnesium ions that perform the catalytic activity via a two-metal mechanism. One of the catalytic Mg(2+), which is coordinated by 5 water molecules, engages the lysine nucleophile and the ATP alpha phosphate while the Mg(2+) orients the PPi leaving group.</text>
</comment>
<keyword evidence="1 4" id="KW-0479">Metal-binding</keyword>
<keyword evidence="9" id="KW-1185">Reference proteome</keyword>
<keyword evidence="1" id="KW-0945">Host-virus interaction</keyword>
<keyword evidence="1" id="KW-1259">Evasion of bacteria-mediated translation shutoff by virus</keyword>
<evidence type="ECO:0000259" key="7">
    <source>
        <dbReference type="Pfam" id="PF20819"/>
    </source>
</evidence>
<keyword evidence="1 4" id="KW-0460">Magnesium</keyword>
<gene>
    <name evidence="8" type="primary">rnlA</name>
    <name evidence="8" type="ORF">Acj9p224</name>
</gene>
<dbReference type="RefSeq" id="YP_004010361.1">
    <property type="nucleotide sequence ID" value="NC_014663.1"/>
</dbReference>
<dbReference type="Proteomes" id="UP000008731">
    <property type="component" value="Segment"/>
</dbReference>
<name>E5EQ08_9CAUD</name>
<evidence type="ECO:0000313" key="9">
    <source>
        <dbReference type="Proteomes" id="UP000008731"/>
    </source>
</evidence>
<feature type="binding site" evidence="1 3">
    <location>
        <position position="76"/>
    </location>
    <ligand>
        <name>ATP</name>
        <dbReference type="ChEBI" id="CHEBI:30616"/>
    </ligand>
</feature>